<evidence type="ECO:0000256" key="11">
    <source>
        <dbReference type="SAM" id="Phobius"/>
    </source>
</evidence>
<keyword evidence="4" id="KW-0597">Phosphoprotein</keyword>
<name>A0A0N7M4N9_9RHOB</name>
<dbReference type="CDD" id="cd00082">
    <property type="entry name" value="HisKA"/>
    <property type="match status" value="1"/>
</dbReference>
<feature type="transmembrane region" description="Helical" evidence="11">
    <location>
        <begin position="15"/>
        <end position="38"/>
    </location>
</feature>
<keyword evidence="6 11" id="KW-0812">Transmembrane</keyword>
<evidence type="ECO:0000256" key="9">
    <source>
        <dbReference type="ARBA" id="ARBA00023012"/>
    </source>
</evidence>
<evidence type="ECO:0000256" key="8">
    <source>
        <dbReference type="ARBA" id="ARBA00022989"/>
    </source>
</evidence>
<proteinExistence type="predicted"/>
<evidence type="ECO:0000259" key="13">
    <source>
        <dbReference type="PROSITE" id="PS50885"/>
    </source>
</evidence>
<dbReference type="PRINTS" id="PR00344">
    <property type="entry name" value="BCTRLSENSOR"/>
</dbReference>
<evidence type="ECO:0000256" key="4">
    <source>
        <dbReference type="ARBA" id="ARBA00022553"/>
    </source>
</evidence>
<evidence type="ECO:0000313" key="14">
    <source>
        <dbReference type="EMBL" id="CUI00162.1"/>
    </source>
</evidence>
<protein>
    <recommendedName>
        <fullName evidence="3">histidine kinase</fullName>
        <ecNumber evidence="3">2.7.13.3</ecNumber>
    </recommendedName>
</protein>
<dbReference type="Pfam" id="PF00512">
    <property type="entry name" value="HisKA"/>
    <property type="match status" value="1"/>
</dbReference>
<gene>
    <name evidence="14" type="primary">qseC</name>
    <name evidence="14" type="ORF">PHA8399_02288</name>
</gene>
<feature type="domain" description="HAMP" evidence="13">
    <location>
        <begin position="189"/>
        <end position="240"/>
    </location>
</feature>
<dbReference type="InterPro" id="IPR013727">
    <property type="entry name" value="2CSK_N"/>
</dbReference>
<dbReference type="InterPro" id="IPR036890">
    <property type="entry name" value="HATPase_C_sf"/>
</dbReference>
<dbReference type="STRING" id="1396826.PHA8399_02288"/>
<dbReference type="EC" id="2.7.13.3" evidence="3"/>
<evidence type="ECO:0000256" key="5">
    <source>
        <dbReference type="ARBA" id="ARBA00022679"/>
    </source>
</evidence>
<evidence type="ECO:0000256" key="2">
    <source>
        <dbReference type="ARBA" id="ARBA00004370"/>
    </source>
</evidence>
<keyword evidence="10 11" id="KW-0472">Membrane</keyword>
<dbReference type="CDD" id="cd00075">
    <property type="entry name" value="HATPase"/>
    <property type="match status" value="1"/>
</dbReference>
<dbReference type="InterPro" id="IPR050428">
    <property type="entry name" value="TCS_sensor_his_kinase"/>
</dbReference>
<keyword evidence="8 11" id="KW-1133">Transmembrane helix</keyword>
<dbReference type="Gene3D" id="3.30.565.10">
    <property type="entry name" value="Histidine kinase-like ATPase, C-terminal domain"/>
    <property type="match status" value="1"/>
</dbReference>
<evidence type="ECO:0000256" key="6">
    <source>
        <dbReference type="ARBA" id="ARBA00022692"/>
    </source>
</evidence>
<comment type="subcellular location">
    <subcellularLocation>
        <location evidence="2">Membrane</location>
    </subcellularLocation>
</comment>
<dbReference type="PANTHER" id="PTHR45436:SF1">
    <property type="entry name" value="SENSOR PROTEIN QSEC"/>
    <property type="match status" value="1"/>
</dbReference>
<evidence type="ECO:0000313" key="15">
    <source>
        <dbReference type="Proteomes" id="UP000051326"/>
    </source>
</evidence>
<dbReference type="GO" id="GO:0000155">
    <property type="term" value="F:phosphorelay sensor kinase activity"/>
    <property type="evidence" value="ECO:0007669"/>
    <property type="project" value="InterPro"/>
</dbReference>
<accession>A0A0N7M4N9</accession>
<organism evidence="14 15">
    <name type="scientific">Leisingera aquaemixtae</name>
    <dbReference type="NCBI Taxonomy" id="1396826"/>
    <lineage>
        <taxon>Bacteria</taxon>
        <taxon>Pseudomonadati</taxon>
        <taxon>Pseudomonadota</taxon>
        <taxon>Alphaproteobacteria</taxon>
        <taxon>Rhodobacterales</taxon>
        <taxon>Roseobacteraceae</taxon>
        <taxon>Leisingera</taxon>
    </lineage>
</organism>
<dbReference type="Pfam" id="PF08521">
    <property type="entry name" value="2CSK_N"/>
    <property type="match status" value="1"/>
</dbReference>
<keyword evidence="9" id="KW-0902">Two-component regulatory system</keyword>
<evidence type="ECO:0000259" key="12">
    <source>
        <dbReference type="PROSITE" id="PS50109"/>
    </source>
</evidence>
<dbReference type="InterPro" id="IPR003660">
    <property type="entry name" value="HAMP_dom"/>
</dbReference>
<dbReference type="SUPFAM" id="SSF47384">
    <property type="entry name" value="Homodimeric domain of signal transducing histidine kinase"/>
    <property type="match status" value="1"/>
</dbReference>
<feature type="domain" description="Histidine kinase" evidence="12">
    <location>
        <begin position="248"/>
        <end position="461"/>
    </location>
</feature>
<dbReference type="GO" id="GO:0005886">
    <property type="term" value="C:plasma membrane"/>
    <property type="evidence" value="ECO:0007669"/>
    <property type="project" value="TreeGrafter"/>
</dbReference>
<dbReference type="PROSITE" id="PS50885">
    <property type="entry name" value="HAMP"/>
    <property type="match status" value="1"/>
</dbReference>
<evidence type="ECO:0000256" key="3">
    <source>
        <dbReference type="ARBA" id="ARBA00012438"/>
    </source>
</evidence>
<dbReference type="RefSeq" id="WP_058286261.1">
    <property type="nucleotide sequence ID" value="NZ_CYSR01000022.1"/>
</dbReference>
<dbReference type="InterPro" id="IPR005467">
    <property type="entry name" value="His_kinase_dom"/>
</dbReference>
<dbReference type="AlphaFoldDB" id="A0A0N7M4N9"/>
<evidence type="ECO:0000256" key="7">
    <source>
        <dbReference type="ARBA" id="ARBA00022777"/>
    </source>
</evidence>
<sequence>MSAAVNVSGSLRRRLLLQLVGSAALLAAVLFFAVLGFVRTVAEESHDRILLASATSILDSVSVQAGEITADIPYAALSMLGNVSDDRVFYRIASPAGVLTGYADLPVAEEPVQPRQPLFETAAYKGEAIRAVTVSRRLAAQGAPVAVQVSVAQTRTGQAALLEQLFRSALFLGVGFFVLASGLAVWAAQSSITPLRSLTEAISRRGPKDLRPVTRPVPAEMSPLVLSLNSFIRRLQASLARSEDFIAEAAHRVRTPLATVRAQAEVTLMRVENEDNRASLREMIRAIDESSRAAGQLLDHAMVSFRTDSLERQEVNLTALARDLAERLQPVAELKDIGLHFQSDGDVSIKGDAILLQNAVRNILDNAIKYSGRDRTVRVRTVRNGGWGNIEVEDEAGGFAGEDTEALTRRFVRGANAGETIGSGLGLTIAREVAEAHGGRLIIENSQTGAGACVTLCFPLC</sequence>
<evidence type="ECO:0000256" key="1">
    <source>
        <dbReference type="ARBA" id="ARBA00000085"/>
    </source>
</evidence>
<dbReference type="SMART" id="SM00387">
    <property type="entry name" value="HATPase_c"/>
    <property type="match status" value="1"/>
</dbReference>
<dbReference type="Gene3D" id="1.10.287.130">
    <property type="match status" value="1"/>
</dbReference>
<dbReference type="InterPro" id="IPR004358">
    <property type="entry name" value="Sig_transdc_His_kin-like_C"/>
</dbReference>
<dbReference type="PANTHER" id="PTHR45436">
    <property type="entry name" value="SENSOR HISTIDINE KINASE YKOH"/>
    <property type="match status" value="1"/>
</dbReference>
<evidence type="ECO:0000256" key="10">
    <source>
        <dbReference type="ARBA" id="ARBA00023136"/>
    </source>
</evidence>
<dbReference type="PROSITE" id="PS50109">
    <property type="entry name" value="HIS_KIN"/>
    <property type="match status" value="1"/>
</dbReference>
<dbReference type="Proteomes" id="UP000051326">
    <property type="component" value="Unassembled WGS sequence"/>
</dbReference>
<feature type="transmembrane region" description="Helical" evidence="11">
    <location>
        <begin position="165"/>
        <end position="188"/>
    </location>
</feature>
<dbReference type="SMART" id="SM00388">
    <property type="entry name" value="HisKA"/>
    <property type="match status" value="1"/>
</dbReference>
<comment type="catalytic activity">
    <reaction evidence="1">
        <text>ATP + protein L-histidine = ADP + protein N-phospho-L-histidine.</text>
        <dbReference type="EC" id="2.7.13.3"/>
    </reaction>
</comment>
<dbReference type="Pfam" id="PF02518">
    <property type="entry name" value="HATPase_c"/>
    <property type="match status" value="1"/>
</dbReference>
<reference evidence="14 15" key="1">
    <citation type="submission" date="2015-09" db="EMBL/GenBank/DDBJ databases">
        <authorList>
            <consortium name="Swine Surveillance"/>
        </authorList>
    </citation>
    <scope>NUCLEOTIDE SEQUENCE [LARGE SCALE GENOMIC DNA]</scope>
    <source>
        <strain evidence="14 15">CECT 8399</strain>
    </source>
</reference>
<keyword evidence="5 14" id="KW-0808">Transferase</keyword>
<dbReference type="InterPro" id="IPR036097">
    <property type="entry name" value="HisK_dim/P_sf"/>
</dbReference>
<keyword evidence="7" id="KW-0418">Kinase</keyword>
<dbReference type="InterPro" id="IPR003594">
    <property type="entry name" value="HATPase_dom"/>
</dbReference>
<dbReference type="SUPFAM" id="SSF55874">
    <property type="entry name" value="ATPase domain of HSP90 chaperone/DNA topoisomerase II/histidine kinase"/>
    <property type="match status" value="1"/>
</dbReference>
<dbReference type="EMBL" id="CYSR01000022">
    <property type="protein sequence ID" value="CUI00162.1"/>
    <property type="molecule type" value="Genomic_DNA"/>
</dbReference>
<dbReference type="InterPro" id="IPR003661">
    <property type="entry name" value="HisK_dim/P_dom"/>
</dbReference>